<dbReference type="GO" id="GO:0016740">
    <property type="term" value="F:transferase activity"/>
    <property type="evidence" value="ECO:0007669"/>
    <property type="project" value="UniProtKB-KW"/>
</dbReference>
<dbReference type="Proteomes" id="UP000279908">
    <property type="component" value="Unassembled WGS sequence"/>
</dbReference>
<dbReference type="SUPFAM" id="SSF53756">
    <property type="entry name" value="UDP-Glycosyltransferase/glycogen phosphorylase"/>
    <property type="match status" value="1"/>
</dbReference>
<dbReference type="EMBL" id="RXYK01000020">
    <property type="protein sequence ID" value="RTY35907.1"/>
    <property type="molecule type" value="Genomic_DNA"/>
</dbReference>
<accession>A0A3S0LNT8</accession>
<dbReference type="PANTHER" id="PTHR12526">
    <property type="entry name" value="GLYCOSYLTRANSFERASE"/>
    <property type="match status" value="1"/>
</dbReference>
<dbReference type="Gene3D" id="3.40.50.2000">
    <property type="entry name" value="Glycogen Phosphorylase B"/>
    <property type="match status" value="1"/>
</dbReference>
<sequence length="335" mass="38365">MRGPLRILWIPKSSGEFPTHPEMAYYGSNRLRAVNIHEHILSRGGVQSDVLGLTTAVNASIFPYDIVVIQKGLDRKVQAFLTKHLRRALVVFDACDPMSKKKMQILNLLADLVICSNHALQEDCVAKGLRVVSETVIDPHEADPRIVKEHSRSCRPVVTWYGLPENYPRFIKPMSAMLQGEDVDFRWCSGEDPELVNEPGFQKGVEWNMPLRVAWDRPHSWQKFIQQSDIGIVPVFDAVKAAHKVLNYMAYGIPVVCSPTDAHRRIIRHGYNGFFAENEEEWRTYVRRLKSPDVRREIGMQARESVLAAYSSERLGDEYFNTLMAYYNRKKGKHG</sequence>
<dbReference type="RefSeq" id="WP_126385167.1">
    <property type="nucleotide sequence ID" value="NZ_RXYK01000020.1"/>
</dbReference>
<comment type="caution">
    <text evidence="1">The sequence shown here is derived from an EMBL/GenBank/DDBJ whole genome shotgun (WGS) entry which is preliminary data.</text>
</comment>
<protein>
    <submittedName>
        <fullName evidence="1">Glycosyltransferase family 1 protein</fullName>
    </submittedName>
</protein>
<dbReference type="AlphaFoldDB" id="A0A3S0LNT8"/>
<proteinExistence type="predicted"/>
<organism evidence="1 2">
    <name type="scientific">Chlorobium phaeovibrioides</name>
    <dbReference type="NCBI Taxonomy" id="1094"/>
    <lineage>
        <taxon>Bacteria</taxon>
        <taxon>Pseudomonadati</taxon>
        <taxon>Chlorobiota</taxon>
        <taxon>Chlorobiia</taxon>
        <taxon>Chlorobiales</taxon>
        <taxon>Chlorobiaceae</taxon>
        <taxon>Chlorobium/Pelodictyon group</taxon>
        <taxon>Chlorobium</taxon>
    </lineage>
</organism>
<dbReference type="Pfam" id="PF13692">
    <property type="entry name" value="Glyco_trans_1_4"/>
    <property type="match status" value="1"/>
</dbReference>
<gene>
    <name evidence="1" type="ORF">EKD02_09205</name>
</gene>
<keyword evidence="1" id="KW-0808">Transferase</keyword>
<evidence type="ECO:0000313" key="1">
    <source>
        <dbReference type="EMBL" id="RTY35907.1"/>
    </source>
</evidence>
<reference evidence="1 2" key="1">
    <citation type="submission" date="2018-12" db="EMBL/GenBank/DDBJ databases">
        <authorList>
            <person name="Lunina O.N."/>
            <person name="Grouzdev D.S."/>
            <person name="Gorlenko V.M."/>
            <person name="Savvichev A.S."/>
        </authorList>
    </citation>
    <scope>NUCLEOTIDE SEQUENCE [LARGE SCALE GENOMIC DNA]</scope>
    <source>
        <strain evidence="1 2">BrKhr-17</strain>
    </source>
</reference>
<name>A0A3S0LNT8_CHLPH</name>
<evidence type="ECO:0000313" key="2">
    <source>
        <dbReference type="Proteomes" id="UP000279908"/>
    </source>
</evidence>